<sequence length="179" mass="19044">MAFSGCMTCIDMQISPAMAKQHAGFGSDHTAGLFPTQPAAAAAASWPEVDAVAAAEECVDQRRFRRRISNRESARRSRARKQRHLNELRDSAALLERGNRDLAARAEAARDGLALALLANAKLRAEAAALSRRLAAARRALVLLGRVYAGADAVASVDGDCCLGSTDIEIQQMVASLIA</sequence>
<accession>A0A811PF03</accession>
<keyword evidence="5" id="KW-0539">Nucleus</keyword>
<dbReference type="GO" id="GO:0000976">
    <property type="term" value="F:transcription cis-regulatory region binding"/>
    <property type="evidence" value="ECO:0007669"/>
    <property type="project" value="TreeGrafter"/>
</dbReference>
<dbReference type="GO" id="GO:0005634">
    <property type="term" value="C:nucleus"/>
    <property type="evidence" value="ECO:0007669"/>
    <property type="project" value="UniProtKB-SubCell"/>
</dbReference>
<keyword evidence="9" id="KW-1185">Reference proteome</keyword>
<evidence type="ECO:0000259" key="7">
    <source>
        <dbReference type="PROSITE" id="PS50217"/>
    </source>
</evidence>
<evidence type="ECO:0000256" key="4">
    <source>
        <dbReference type="ARBA" id="ARBA00023163"/>
    </source>
</evidence>
<evidence type="ECO:0000313" key="8">
    <source>
        <dbReference type="EMBL" id="CAD6239953.1"/>
    </source>
</evidence>
<protein>
    <recommendedName>
        <fullName evidence="7">BZIP domain-containing protein</fullName>
    </recommendedName>
</protein>
<keyword evidence="6" id="KW-0175">Coiled coil</keyword>
<gene>
    <name evidence="8" type="ORF">NCGR_LOCUS26735</name>
</gene>
<dbReference type="PROSITE" id="PS00036">
    <property type="entry name" value="BZIP_BASIC"/>
    <property type="match status" value="1"/>
</dbReference>
<dbReference type="Proteomes" id="UP000604825">
    <property type="component" value="Unassembled WGS sequence"/>
</dbReference>
<keyword evidence="3" id="KW-0238">DNA-binding</keyword>
<dbReference type="PANTHER" id="PTHR45764:SF7">
    <property type="entry name" value="OS09G0474000 PROTEIN"/>
    <property type="match status" value="1"/>
</dbReference>
<keyword evidence="2" id="KW-0805">Transcription regulation</keyword>
<feature type="coiled-coil region" evidence="6">
    <location>
        <begin position="71"/>
        <end position="140"/>
    </location>
</feature>
<dbReference type="GO" id="GO:0045893">
    <property type="term" value="P:positive regulation of DNA-templated transcription"/>
    <property type="evidence" value="ECO:0007669"/>
    <property type="project" value="TreeGrafter"/>
</dbReference>
<dbReference type="InterPro" id="IPR046347">
    <property type="entry name" value="bZIP_sf"/>
</dbReference>
<evidence type="ECO:0000256" key="3">
    <source>
        <dbReference type="ARBA" id="ARBA00023125"/>
    </source>
</evidence>
<evidence type="ECO:0000256" key="1">
    <source>
        <dbReference type="ARBA" id="ARBA00004123"/>
    </source>
</evidence>
<dbReference type="OrthoDB" id="10588103at2759"/>
<proteinExistence type="predicted"/>
<dbReference type="GO" id="GO:0003700">
    <property type="term" value="F:DNA-binding transcription factor activity"/>
    <property type="evidence" value="ECO:0007669"/>
    <property type="project" value="InterPro"/>
</dbReference>
<reference evidence="8" key="1">
    <citation type="submission" date="2020-10" db="EMBL/GenBank/DDBJ databases">
        <authorList>
            <person name="Han B."/>
            <person name="Lu T."/>
            <person name="Zhao Q."/>
            <person name="Huang X."/>
            <person name="Zhao Y."/>
        </authorList>
    </citation>
    <scope>NUCLEOTIDE SEQUENCE</scope>
</reference>
<evidence type="ECO:0000313" key="9">
    <source>
        <dbReference type="Proteomes" id="UP000604825"/>
    </source>
</evidence>
<dbReference type="SUPFAM" id="SSF57959">
    <property type="entry name" value="Leucine zipper domain"/>
    <property type="match status" value="1"/>
</dbReference>
<dbReference type="Pfam" id="PF00170">
    <property type="entry name" value="bZIP_1"/>
    <property type="match status" value="1"/>
</dbReference>
<name>A0A811PF03_9POAL</name>
<dbReference type="InterPro" id="IPR004827">
    <property type="entry name" value="bZIP"/>
</dbReference>
<dbReference type="EMBL" id="CAJGYO010000006">
    <property type="protein sequence ID" value="CAD6239953.1"/>
    <property type="molecule type" value="Genomic_DNA"/>
</dbReference>
<comment type="caution">
    <text evidence="8">The sequence shown here is derived from an EMBL/GenBank/DDBJ whole genome shotgun (WGS) entry which is preliminary data.</text>
</comment>
<dbReference type="SMART" id="SM00338">
    <property type="entry name" value="BRLZ"/>
    <property type="match status" value="1"/>
</dbReference>
<dbReference type="Gene3D" id="1.20.5.170">
    <property type="match status" value="1"/>
</dbReference>
<dbReference type="PROSITE" id="PS50217">
    <property type="entry name" value="BZIP"/>
    <property type="match status" value="1"/>
</dbReference>
<dbReference type="AlphaFoldDB" id="A0A811PF03"/>
<evidence type="ECO:0000256" key="6">
    <source>
        <dbReference type="SAM" id="Coils"/>
    </source>
</evidence>
<keyword evidence="4" id="KW-0804">Transcription</keyword>
<feature type="domain" description="BZIP" evidence="7">
    <location>
        <begin position="60"/>
        <end position="111"/>
    </location>
</feature>
<dbReference type="PANTHER" id="PTHR45764">
    <property type="entry name" value="BZIP TRANSCRIPTION FACTOR 44"/>
    <property type="match status" value="1"/>
</dbReference>
<dbReference type="FunFam" id="1.20.5.170:FF:000020">
    <property type="entry name" value="BZIP transcription factor"/>
    <property type="match status" value="1"/>
</dbReference>
<evidence type="ECO:0000256" key="5">
    <source>
        <dbReference type="ARBA" id="ARBA00023242"/>
    </source>
</evidence>
<evidence type="ECO:0000256" key="2">
    <source>
        <dbReference type="ARBA" id="ARBA00023015"/>
    </source>
</evidence>
<organism evidence="8 9">
    <name type="scientific">Miscanthus lutarioriparius</name>
    <dbReference type="NCBI Taxonomy" id="422564"/>
    <lineage>
        <taxon>Eukaryota</taxon>
        <taxon>Viridiplantae</taxon>
        <taxon>Streptophyta</taxon>
        <taxon>Embryophyta</taxon>
        <taxon>Tracheophyta</taxon>
        <taxon>Spermatophyta</taxon>
        <taxon>Magnoliopsida</taxon>
        <taxon>Liliopsida</taxon>
        <taxon>Poales</taxon>
        <taxon>Poaceae</taxon>
        <taxon>PACMAD clade</taxon>
        <taxon>Panicoideae</taxon>
        <taxon>Andropogonodae</taxon>
        <taxon>Andropogoneae</taxon>
        <taxon>Saccharinae</taxon>
        <taxon>Miscanthus</taxon>
    </lineage>
</organism>
<comment type="subcellular location">
    <subcellularLocation>
        <location evidence="1">Nucleus</location>
    </subcellularLocation>
</comment>